<evidence type="ECO:0000313" key="2">
    <source>
        <dbReference type="Proteomes" id="UP000024533"/>
    </source>
</evidence>
<gene>
    <name evidence="1" type="ORF">H109_07166</name>
</gene>
<dbReference type="AlphaFoldDB" id="A0A059IZD6"/>
<sequence>QLEMALTNHYRGLGGGALKVNKPILYKGERRKLRIFLIQINLYFLANIGKIGNETDKVLVASIFLEETTIN</sequence>
<accession>A0A059IZD6</accession>
<comment type="caution">
    <text evidence="1">The sequence shown here is derived from an EMBL/GenBank/DDBJ whole genome shotgun (WGS) entry which is preliminary data.</text>
</comment>
<name>A0A059IZD6_TRIIM</name>
<organism evidence="1 2">
    <name type="scientific">Trichophyton interdigitale (strain MR816)</name>
    <dbReference type="NCBI Taxonomy" id="1215338"/>
    <lineage>
        <taxon>Eukaryota</taxon>
        <taxon>Fungi</taxon>
        <taxon>Dikarya</taxon>
        <taxon>Ascomycota</taxon>
        <taxon>Pezizomycotina</taxon>
        <taxon>Eurotiomycetes</taxon>
        <taxon>Eurotiomycetidae</taxon>
        <taxon>Onygenales</taxon>
        <taxon>Arthrodermataceae</taxon>
        <taxon>Trichophyton</taxon>
    </lineage>
</organism>
<proteinExistence type="predicted"/>
<reference evidence="1 2" key="1">
    <citation type="submission" date="2014-02" db="EMBL/GenBank/DDBJ databases">
        <title>The Genome Sequence of Trichophyton interdigitale MR816.</title>
        <authorList>
            <consortium name="The Broad Institute Genomics Platform"/>
            <person name="Cuomo C.A."/>
            <person name="White T.C."/>
            <person name="Graser Y."/>
            <person name="Martinez-Rossi N."/>
            <person name="Heitman J."/>
            <person name="Young S.K."/>
            <person name="Zeng Q."/>
            <person name="Gargeya S."/>
            <person name="Abouelleil A."/>
            <person name="Alvarado L."/>
            <person name="Chapman S.B."/>
            <person name="Gainer-Dewar J."/>
            <person name="Goldberg J."/>
            <person name="Griggs A."/>
            <person name="Gujja S."/>
            <person name="Hansen M."/>
            <person name="Howarth C."/>
            <person name="Imamovic A."/>
            <person name="Larimer J."/>
            <person name="Martinez D."/>
            <person name="Murphy C."/>
            <person name="Pearson M.D."/>
            <person name="Persinoti G."/>
            <person name="Poon T."/>
            <person name="Priest M."/>
            <person name="Roberts A.D."/>
            <person name="Saif S."/>
            <person name="Shea T.D."/>
            <person name="Sykes S.N."/>
            <person name="Wortman J."/>
            <person name="Nusbaum C."/>
            <person name="Birren B."/>
        </authorList>
    </citation>
    <scope>NUCLEOTIDE SEQUENCE [LARGE SCALE GENOMIC DNA]</scope>
    <source>
        <strain evidence="1 2">MR816</strain>
    </source>
</reference>
<dbReference type="EMBL" id="AOKY01000664">
    <property type="protein sequence ID" value="KDB20884.1"/>
    <property type="molecule type" value="Genomic_DNA"/>
</dbReference>
<keyword evidence="2" id="KW-1185">Reference proteome</keyword>
<protein>
    <submittedName>
        <fullName evidence="1">Uncharacterized protein</fullName>
    </submittedName>
</protein>
<dbReference type="OrthoDB" id="10600082at2759"/>
<evidence type="ECO:0000313" key="1">
    <source>
        <dbReference type="EMBL" id="KDB20884.1"/>
    </source>
</evidence>
<dbReference type="HOGENOM" id="CLU_2747204_0_0_1"/>
<feature type="non-terminal residue" evidence="1">
    <location>
        <position position="1"/>
    </location>
</feature>
<dbReference type="Proteomes" id="UP000024533">
    <property type="component" value="Unassembled WGS sequence"/>
</dbReference>